<protein>
    <submittedName>
        <fullName evidence="1">Uncharacterized protein</fullName>
    </submittedName>
</protein>
<proteinExistence type="predicted"/>
<gene>
    <name evidence="1" type="ORF">G7070_12445</name>
</gene>
<sequence length="79" mass="8223">MDTMLVDCVGCTARGPACSDCVVSVLLGVPEQDAPEIAGLADDERSALEAMAAGGLLPPLRLARPVVPLAPPRRWRRGA</sequence>
<name>A0A6G7Y8I3_9ACTN</name>
<keyword evidence="2" id="KW-1185">Reference proteome</keyword>
<dbReference type="KEGG" id="prv:G7070_12445"/>
<evidence type="ECO:0000313" key="2">
    <source>
        <dbReference type="Proteomes" id="UP000501058"/>
    </source>
</evidence>
<reference evidence="1 2" key="1">
    <citation type="submission" date="2020-03" db="EMBL/GenBank/DDBJ databases">
        <title>Propioniciclava sp. nov., isolated from Hydrophilus acuminatus.</title>
        <authorList>
            <person name="Hyun D.-W."/>
            <person name="Bae J.-W."/>
        </authorList>
    </citation>
    <scope>NUCLEOTIDE SEQUENCE [LARGE SCALE GENOMIC DNA]</scope>
    <source>
        <strain evidence="1 2">HDW11</strain>
    </source>
</reference>
<dbReference type="Proteomes" id="UP000501058">
    <property type="component" value="Chromosome"/>
</dbReference>
<evidence type="ECO:0000313" key="1">
    <source>
        <dbReference type="EMBL" id="QIK72927.1"/>
    </source>
</evidence>
<dbReference type="RefSeq" id="WP_166233999.1">
    <property type="nucleotide sequence ID" value="NZ_CP049865.1"/>
</dbReference>
<dbReference type="EMBL" id="CP049865">
    <property type="protein sequence ID" value="QIK72927.1"/>
    <property type="molecule type" value="Genomic_DNA"/>
</dbReference>
<accession>A0A6G7Y8I3</accession>
<dbReference type="AlphaFoldDB" id="A0A6G7Y8I3"/>
<organism evidence="1 2">
    <name type="scientific">Propioniciclava coleopterorum</name>
    <dbReference type="NCBI Taxonomy" id="2714937"/>
    <lineage>
        <taxon>Bacteria</taxon>
        <taxon>Bacillati</taxon>
        <taxon>Actinomycetota</taxon>
        <taxon>Actinomycetes</taxon>
        <taxon>Propionibacteriales</taxon>
        <taxon>Propionibacteriaceae</taxon>
        <taxon>Propioniciclava</taxon>
    </lineage>
</organism>